<dbReference type="EMBL" id="MHKD01000015">
    <property type="protein sequence ID" value="OGY84320.1"/>
    <property type="molecule type" value="Genomic_DNA"/>
</dbReference>
<organism evidence="1 2">
    <name type="scientific">Candidatus Kerfeldbacteria bacterium RIFCSPHIGHO2_12_FULL_48_17</name>
    <dbReference type="NCBI Taxonomy" id="1798542"/>
    <lineage>
        <taxon>Bacteria</taxon>
        <taxon>Candidatus Kerfeldiibacteriota</taxon>
    </lineage>
</organism>
<dbReference type="STRING" id="1798542.A3F54_03980"/>
<proteinExistence type="predicted"/>
<protein>
    <submittedName>
        <fullName evidence="1">Uncharacterized protein</fullName>
    </submittedName>
</protein>
<name>A0A1G2B7T7_9BACT</name>
<accession>A0A1G2B7T7</accession>
<comment type="caution">
    <text evidence="1">The sequence shown here is derived from an EMBL/GenBank/DDBJ whole genome shotgun (WGS) entry which is preliminary data.</text>
</comment>
<gene>
    <name evidence="1" type="ORF">A3F54_03980</name>
</gene>
<evidence type="ECO:0000313" key="2">
    <source>
        <dbReference type="Proteomes" id="UP000176952"/>
    </source>
</evidence>
<evidence type="ECO:0000313" key="1">
    <source>
        <dbReference type="EMBL" id="OGY84320.1"/>
    </source>
</evidence>
<dbReference type="AlphaFoldDB" id="A0A1G2B7T7"/>
<dbReference type="Proteomes" id="UP000176952">
    <property type="component" value="Unassembled WGS sequence"/>
</dbReference>
<sequence>MSIENNQQDSTKKQEILLGQPISSIPKFSTSVNFNKLDNGNIIISFFTQTFRTAPAVLIETIIVDQKHAEAIVKTLGEIIKK</sequence>
<reference evidence="1 2" key="1">
    <citation type="journal article" date="2016" name="Nat. Commun.">
        <title>Thousands of microbial genomes shed light on interconnected biogeochemical processes in an aquifer system.</title>
        <authorList>
            <person name="Anantharaman K."/>
            <person name="Brown C.T."/>
            <person name="Hug L.A."/>
            <person name="Sharon I."/>
            <person name="Castelle C.J."/>
            <person name="Probst A.J."/>
            <person name="Thomas B.C."/>
            <person name="Singh A."/>
            <person name="Wilkins M.J."/>
            <person name="Karaoz U."/>
            <person name="Brodie E.L."/>
            <person name="Williams K.H."/>
            <person name="Hubbard S.S."/>
            <person name="Banfield J.F."/>
        </authorList>
    </citation>
    <scope>NUCLEOTIDE SEQUENCE [LARGE SCALE GENOMIC DNA]</scope>
</reference>